<comment type="subunit">
    <text evidence="7">Homodimer. The dihydroxyacetone kinase complex is composed of a homodimer of DhaM, a homodimer of DhaK and the subunit DhaL.</text>
</comment>
<dbReference type="EC" id="2.7.1.121" evidence="3"/>
<dbReference type="Proteomes" id="UP000252585">
    <property type="component" value="Unassembled WGS sequence"/>
</dbReference>
<dbReference type="GO" id="GO:0004371">
    <property type="term" value="F:glycerone kinase activity"/>
    <property type="evidence" value="ECO:0007669"/>
    <property type="project" value="InterPro"/>
</dbReference>
<comment type="pathway">
    <text evidence="2">Polyol metabolism; glycerol degradation.</text>
</comment>
<evidence type="ECO:0000313" key="10">
    <source>
        <dbReference type="EMBL" id="RCW74802.1"/>
    </source>
</evidence>
<organism evidence="10 11">
    <name type="scientific">Saliterribacillus persicus</name>
    <dbReference type="NCBI Taxonomy" id="930114"/>
    <lineage>
        <taxon>Bacteria</taxon>
        <taxon>Bacillati</taxon>
        <taxon>Bacillota</taxon>
        <taxon>Bacilli</taxon>
        <taxon>Bacillales</taxon>
        <taxon>Bacillaceae</taxon>
        <taxon>Saliterribacillus</taxon>
    </lineage>
</organism>
<keyword evidence="11" id="KW-1185">Reference proteome</keyword>
<feature type="domain" description="DhaL" evidence="9">
    <location>
        <begin position="6"/>
        <end position="199"/>
    </location>
</feature>
<comment type="catalytic activity">
    <reaction evidence="1">
        <text>dihydroxyacetone + phosphoenolpyruvate = dihydroxyacetone phosphate + pyruvate</text>
        <dbReference type="Rhea" id="RHEA:18381"/>
        <dbReference type="ChEBI" id="CHEBI:15361"/>
        <dbReference type="ChEBI" id="CHEBI:16016"/>
        <dbReference type="ChEBI" id="CHEBI:57642"/>
        <dbReference type="ChEBI" id="CHEBI:58702"/>
        <dbReference type="EC" id="2.7.1.121"/>
    </reaction>
</comment>
<evidence type="ECO:0000313" key="11">
    <source>
        <dbReference type="Proteomes" id="UP000252585"/>
    </source>
</evidence>
<keyword evidence="6" id="KW-0319">Glycerol metabolism</keyword>
<reference evidence="10 11" key="1">
    <citation type="submission" date="2018-07" db="EMBL/GenBank/DDBJ databases">
        <title>Genomic Encyclopedia of Type Strains, Phase IV (KMG-IV): sequencing the most valuable type-strain genomes for metagenomic binning, comparative biology and taxonomic classification.</title>
        <authorList>
            <person name="Goeker M."/>
        </authorList>
    </citation>
    <scope>NUCLEOTIDE SEQUENCE [LARGE SCALE GENOMIC DNA]</scope>
    <source>
        <strain evidence="10 11">DSM 27696</strain>
    </source>
</reference>
<evidence type="ECO:0000256" key="4">
    <source>
        <dbReference type="ARBA" id="ARBA00022679"/>
    </source>
</evidence>
<evidence type="ECO:0000256" key="6">
    <source>
        <dbReference type="ARBA" id="ARBA00022798"/>
    </source>
</evidence>
<evidence type="ECO:0000256" key="1">
    <source>
        <dbReference type="ARBA" id="ARBA00001113"/>
    </source>
</evidence>
<accession>A0A368Y3N9</accession>
<protein>
    <recommendedName>
        <fullName evidence="3">phosphoenolpyruvate--glycerone phosphotransferase</fullName>
        <ecNumber evidence="3">2.7.1.121</ecNumber>
    </recommendedName>
</protein>
<dbReference type="EMBL" id="QPJJ01000003">
    <property type="protein sequence ID" value="RCW74802.1"/>
    <property type="molecule type" value="Genomic_DNA"/>
</dbReference>
<dbReference type="Gene3D" id="1.25.40.340">
    <property type="match status" value="1"/>
</dbReference>
<dbReference type="PANTHER" id="PTHR28629">
    <property type="entry name" value="TRIOKINASE/FMN CYCLASE"/>
    <property type="match status" value="1"/>
</dbReference>
<dbReference type="OrthoDB" id="9800291at2"/>
<dbReference type="AlphaFoldDB" id="A0A368Y3N9"/>
<evidence type="ECO:0000256" key="5">
    <source>
        <dbReference type="ARBA" id="ARBA00022777"/>
    </source>
</evidence>
<evidence type="ECO:0000256" key="7">
    <source>
        <dbReference type="ARBA" id="ARBA00046577"/>
    </source>
</evidence>
<dbReference type="SMART" id="SM01120">
    <property type="entry name" value="Dak2"/>
    <property type="match status" value="1"/>
</dbReference>
<dbReference type="RefSeq" id="WP_114351918.1">
    <property type="nucleotide sequence ID" value="NZ_QPJJ01000003.1"/>
</dbReference>
<keyword evidence="4" id="KW-0808">Transferase</keyword>
<dbReference type="InterPro" id="IPR004007">
    <property type="entry name" value="DhaL_dom"/>
</dbReference>
<dbReference type="PROSITE" id="PS51480">
    <property type="entry name" value="DHAL"/>
    <property type="match status" value="1"/>
</dbReference>
<gene>
    <name evidence="10" type="ORF">DFR57_10398</name>
</gene>
<dbReference type="InterPro" id="IPR036117">
    <property type="entry name" value="DhaL_dom_sf"/>
</dbReference>
<dbReference type="SUPFAM" id="SSF101473">
    <property type="entry name" value="DhaL-like"/>
    <property type="match status" value="1"/>
</dbReference>
<name>A0A368Y3N9_9BACI</name>
<keyword evidence="5 10" id="KW-0418">Kinase</keyword>
<dbReference type="GO" id="GO:0019563">
    <property type="term" value="P:glycerol catabolic process"/>
    <property type="evidence" value="ECO:0007669"/>
    <property type="project" value="TreeGrafter"/>
</dbReference>
<dbReference type="PANTHER" id="PTHR28629:SF4">
    <property type="entry name" value="TRIOKINASE_FMN CYCLASE"/>
    <property type="match status" value="1"/>
</dbReference>
<dbReference type="Pfam" id="PF02734">
    <property type="entry name" value="Dak2"/>
    <property type="match status" value="1"/>
</dbReference>
<dbReference type="FunFam" id="1.25.40.340:FF:000002">
    <property type="entry name" value="Dihydroxyacetone kinase, L subunit"/>
    <property type="match status" value="1"/>
</dbReference>
<evidence type="ECO:0000256" key="8">
    <source>
        <dbReference type="ARBA" id="ARBA00055771"/>
    </source>
</evidence>
<comment type="caution">
    <text evidence="10">The sequence shown here is derived from an EMBL/GenBank/DDBJ whole genome shotgun (WGS) entry which is preliminary data.</text>
</comment>
<dbReference type="InterPro" id="IPR050861">
    <property type="entry name" value="Dihydroxyacetone_Kinase"/>
</dbReference>
<evidence type="ECO:0000256" key="3">
    <source>
        <dbReference type="ARBA" id="ARBA00012095"/>
    </source>
</evidence>
<proteinExistence type="predicted"/>
<evidence type="ECO:0000259" key="9">
    <source>
        <dbReference type="PROSITE" id="PS51480"/>
    </source>
</evidence>
<sequence>MELTVDMAINWMEIARDKYKENKETLTMLDQAIGDGDHGINMARGYQAVVEKIAETEYDHPADVLKSVAMTLMAKVGGASGPLYGTAFMNMSMVMKGKTVDQKVLKEAIDHAITGMKQRGKSEIGEKTLLDVWDQVSSYLDSEDLSEPKEIIEVCQAVVEDTKQIQATKGRASYLNERSIGHEDPGSMSSFYLFEALAEVLEKEATV</sequence>
<dbReference type="InterPro" id="IPR012737">
    <property type="entry name" value="DhaK_L_YcgS"/>
</dbReference>
<dbReference type="GO" id="GO:0047324">
    <property type="term" value="F:phosphoenolpyruvate-glycerone phosphotransferase activity"/>
    <property type="evidence" value="ECO:0007669"/>
    <property type="project" value="UniProtKB-EC"/>
</dbReference>
<comment type="function">
    <text evidence="8">ADP-binding subunit of the dihydroxyacetone kinase, which is responsible for the phosphoenolpyruvate (PEP)-dependent phosphorylation of dihydroxyacetone. DhaL-ADP is converted to DhaL-ATP via a phosphoryl group transfer from DhaM and transmits it to dihydroxyacetone binds to DhaK.</text>
</comment>
<evidence type="ECO:0000256" key="2">
    <source>
        <dbReference type="ARBA" id="ARBA00004745"/>
    </source>
</evidence>
<dbReference type="GO" id="GO:0005829">
    <property type="term" value="C:cytosol"/>
    <property type="evidence" value="ECO:0007669"/>
    <property type="project" value="TreeGrafter"/>
</dbReference>
<dbReference type="NCBIfam" id="TIGR02365">
    <property type="entry name" value="dha_L_ycgS"/>
    <property type="match status" value="1"/>
</dbReference>